<sequence>LIFQGKVKVGNTIISNPAIKINENSEIKINDVLIPKKDPSVIFIYYKPIGLIVTKSDEKSRPTIYEDLPKEMRNLISVGRLDKNTSGLLLLTNDGHLARFLELPKN</sequence>
<evidence type="ECO:0000313" key="4">
    <source>
        <dbReference type="EMBL" id="SVB65053.1"/>
    </source>
</evidence>
<feature type="non-terminal residue" evidence="4">
    <location>
        <position position="1"/>
    </location>
</feature>
<dbReference type="SUPFAM" id="SSF55120">
    <property type="entry name" value="Pseudouridine synthase"/>
    <property type="match status" value="1"/>
</dbReference>
<dbReference type="GO" id="GO:0006364">
    <property type="term" value="P:rRNA processing"/>
    <property type="evidence" value="ECO:0007669"/>
    <property type="project" value="UniProtKB-ARBA"/>
</dbReference>
<dbReference type="InterPro" id="IPR006145">
    <property type="entry name" value="PsdUridine_synth_RsuA/RluA"/>
</dbReference>
<proteinExistence type="inferred from homology"/>
<evidence type="ECO:0000256" key="2">
    <source>
        <dbReference type="ARBA" id="ARBA00023235"/>
    </source>
</evidence>
<dbReference type="Gene3D" id="3.30.70.580">
    <property type="entry name" value="Pseudouridine synthase I, catalytic domain, N-terminal subdomain"/>
    <property type="match status" value="1"/>
</dbReference>
<dbReference type="GO" id="GO:0003723">
    <property type="term" value="F:RNA binding"/>
    <property type="evidence" value="ECO:0007669"/>
    <property type="project" value="InterPro"/>
</dbReference>
<dbReference type="GO" id="GO:0001522">
    <property type="term" value="P:pseudouridine synthesis"/>
    <property type="evidence" value="ECO:0007669"/>
    <property type="project" value="InterPro"/>
</dbReference>
<reference evidence="4" key="1">
    <citation type="submission" date="2018-05" db="EMBL/GenBank/DDBJ databases">
        <authorList>
            <person name="Lanie J.A."/>
            <person name="Ng W.-L."/>
            <person name="Kazmierczak K.M."/>
            <person name="Andrzejewski T.M."/>
            <person name="Davidsen T.M."/>
            <person name="Wayne K.J."/>
            <person name="Tettelin H."/>
            <person name="Glass J.I."/>
            <person name="Rusch D."/>
            <person name="Podicherti R."/>
            <person name="Tsui H.-C.T."/>
            <person name="Winkler M.E."/>
        </authorList>
    </citation>
    <scope>NUCLEOTIDE SEQUENCE</scope>
</reference>
<keyword evidence="2" id="KW-0413">Isomerase</keyword>
<dbReference type="InterPro" id="IPR050343">
    <property type="entry name" value="RsuA_PseudoU_synthase"/>
</dbReference>
<evidence type="ECO:0000256" key="1">
    <source>
        <dbReference type="ARBA" id="ARBA00008348"/>
    </source>
</evidence>
<accession>A0A382FS37</accession>
<gene>
    <name evidence="4" type="ORF">METZ01_LOCUS217907</name>
</gene>
<evidence type="ECO:0000259" key="3">
    <source>
        <dbReference type="Pfam" id="PF00849"/>
    </source>
</evidence>
<dbReference type="EMBL" id="UINC01051197">
    <property type="protein sequence ID" value="SVB65053.1"/>
    <property type="molecule type" value="Genomic_DNA"/>
</dbReference>
<dbReference type="PROSITE" id="PS01149">
    <property type="entry name" value="PSI_RSU"/>
    <property type="match status" value="1"/>
</dbReference>
<dbReference type="PANTHER" id="PTHR47683:SF3">
    <property type="entry name" value="RIBOSOMAL LARGE SUBUNIT PSEUDOURIDINE SYNTHASE B"/>
    <property type="match status" value="1"/>
</dbReference>
<dbReference type="InterPro" id="IPR018496">
    <property type="entry name" value="PsdUridine_synth_RsuA/RluB_CS"/>
</dbReference>
<protein>
    <recommendedName>
        <fullName evidence="3">Pseudouridine synthase RsuA/RluA-like domain-containing protein</fullName>
    </recommendedName>
</protein>
<organism evidence="4">
    <name type="scientific">marine metagenome</name>
    <dbReference type="NCBI Taxonomy" id="408172"/>
    <lineage>
        <taxon>unclassified sequences</taxon>
        <taxon>metagenomes</taxon>
        <taxon>ecological metagenomes</taxon>
    </lineage>
</organism>
<dbReference type="Pfam" id="PF00849">
    <property type="entry name" value="PseudoU_synth_2"/>
    <property type="match status" value="1"/>
</dbReference>
<dbReference type="GO" id="GO:0009982">
    <property type="term" value="F:pseudouridine synthase activity"/>
    <property type="evidence" value="ECO:0007669"/>
    <property type="project" value="InterPro"/>
</dbReference>
<feature type="domain" description="Pseudouridine synthase RsuA/RluA-like" evidence="3">
    <location>
        <begin position="42"/>
        <end position="101"/>
    </location>
</feature>
<name>A0A382FS37_9ZZZZ</name>
<dbReference type="InterPro" id="IPR020103">
    <property type="entry name" value="PsdUridine_synth_cat_dom_sf"/>
</dbReference>
<dbReference type="InterPro" id="IPR020094">
    <property type="entry name" value="TruA/RsuA/RluB/E/F_N"/>
</dbReference>
<feature type="non-terminal residue" evidence="4">
    <location>
        <position position="106"/>
    </location>
</feature>
<dbReference type="AlphaFoldDB" id="A0A382FS37"/>
<dbReference type="PROSITE" id="PS50889">
    <property type="entry name" value="S4"/>
    <property type="match status" value="1"/>
</dbReference>
<dbReference type="PANTHER" id="PTHR47683">
    <property type="entry name" value="PSEUDOURIDINE SYNTHASE FAMILY PROTEIN-RELATED"/>
    <property type="match status" value="1"/>
</dbReference>
<comment type="similarity">
    <text evidence="1">Belongs to the pseudouridine synthase RsuA family.</text>
</comment>